<evidence type="ECO:0000313" key="1">
    <source>
        <dbReference type="EMBL" id="TCO68238.1"/>
    </source>
</evidence>
<sequence length="74" mass="9119">MVKRKEQKRRLNVRVDVDSPIWNERNMSETTRKALDFYYTFWDRTVFALNKIELLLDKIEKMERSGFYGEKNDR</sequence>
<dbReference type="RefSeq" id="WP_132039015.1">
    <property type="nucleotide sequence ID" value="NZ_SLWU01000003.1"/>
</dbReference>
<organism evidence="1 2">
    <name type="scientific">Caldanaerobacter subterraneus</name>
    <dbReference type="NCBI Taxonomy" id="911092"/>
    <lineage>
        <taxon>Bacteria</taxon>
        <taxon>Bacillati</taxon>
        <taxon>Bacillota</taxon>
        <taxon>Clostridia</taxon>
        <taxon>Thermoanaerobacterales</taxon>
        <taxon>Thermoanaerobacteraceae</taxon>
        <taxon>Caldanaerobacter</taxon>
    </lineage>
</organism>
<accession>A0A4R2KEA9</accession>
<protein>
    <submittedName>
        <fullName evidence="1">Uncharacterized protein</fullName>
    </submittedName>
</protein>
<evidence type="ECO:0000313" key="2">
    <source>
        <dbReference type="Proteomes" id="UP000294886"/>
    </source>
</evidence>
<dbReference type="Proteomes" id="UP000294886">
    <property type="component" value="Unassembled WGS sequence"/>
</dbReference>
<proteinExistence type="predicted"/>
<dbReference type="AlphaFoldDB" id="A0A4R2KEA9"/>
<dbReference type="EMBL" id="SLWU01000003">
    <property type="protein sequence ID" value="TCO68238.1"/>
    <property type="molecule type" value="Genomic_DNA"/>
</dbReference>
<gene>
    <name evidence="1" type="ORF">EV203_103135</name>
</gene>
<comment type="caution">
    <text evidence="1">The sequence shown here is derived from an EMBL/GenBank/DDBJ whole genome shotgun (WGS) entry which is preliminary data.</text>
</comment>
<reference evidence="1 2" key="1">
    <citation type="submission" date="2019-03" db="EMBL/GenBank/DDBJ databases">
        <title>Genomic Encyclopedia of Type Strains, Phase IV (KMG-IV): sequencing the most valuable type-strain genomes for metagenomic binning, comparative biology and taxonomic classification.</title>
        <authorList>
            <person name="Goeker M."/>
        </authorList>
    </citation>
    <scope>NUCLEOTIDE SEQUENCE [LARGE SCALE GENOMIC DNA]</scope>
    <source>
        <strain evidence="1 2">DSM 13054</strain>
    </source>
</reference>
<name>A0A4R2KEA9_9THEO</name>